<organism evidence="2 3">
    <name type="scientific">Mycoplasma zalophidermidis</name>
    <dbReference type="NCBI Taxonomy" id="398174"/>
    <lineage>
        <taxon>Bacteria</taxon>
        <taxon>Bacillati</taxon>
        <taxon>Mycoplasmatota</taxon>
        <taxon>Mollicutes</taxon>
        <taxon>Mycoplasmataceae</taxon>
        <taxon>Mycoplasma</taxon>
    </lineage>
</organism>
<dbReference type="EMBL" id="JAHMHK010000005">
    <property type="protein sequence ID" value="MBU4693854.1"/>
    <property type="molecule type" value="Genomic_DNA"/>
</dbReference>
<keyword evidence="3" id="KW-1185">Reference proteome</keyword>
<comment type="caution">
    <text evidence="2">The sequence shown here is derived from an EMBL/GenBank/DDBJ whole genome shotgun (WGS) entry which is preliminary data.</text>
</comment>
<feature type="transmembrane region" description="Helical" evidence="1">
    <location>
        <begin position="63"/>
        <end position="89"/>
    </location>
</feature>
<evidence type="ECO:0000313" key="2">
    <source>
        <dbReference type="EMBL" id="MBU4693854.1"/>
    </source>
</evidence>
<keyword evidence="1" id="KW-1133">Transmembrane helix</keyword>
<evidence type="ECO:0000313" key="3">
    <source>
        <dbReference type="Proteomes" id="UP000812267"/>
    </source>
</evidence>
<proteinExistence type="predicted"/>
<protein>
    <submittedName>
        <fullName evidence="2">Uncharacterized protein</fullName>
    </submittedName>
</protein>
<dbReference type="Proteomes" id="UP000812267">
    <property type="component" value="Unassembled WGS sequence"/>
</dbReference>
<reference evidence="2" key="1">
    <citation type="submission" date="2021-06" db="EMBL/GenBank/DDBJ databases">
        <title>Novel Mycoplasma species detected in California sea lions (Zalophus californianus) from the USA.</title>
        <authorList>
            <person name="Volokhov D.V."/>
            <person name="Furtak V.A."/>
            <person name="Zagorodnyaya T.A."/>
        </authorList>
    </citation>
    <scope>NUCLEOTIDE SEQUENCE [LARGE SCALE GENOMIC DNA]</scope>
    <source>
        <strain evidence="2">CSL 4779</strain>
    </source>
</reference>
<gene>
    <name evidence="2" type="ORF">KQ878_03100</name>
</gene>
<name>A0ABS6DSK8_9MOLU</name>
<dbReference type="RefSeq" id="WP_216505673.1">
    <property type="nucleotide sequence ID" value="NZ_JAHMHJ010000006.1"/>
</dbReference>
<keyword evidence="1" id="KW-0472">Membrane</keyword>
<evidence type="ECO:0000256" key="1">
    <source>
        <dbReference type="SAM" id="Phobius"/>
    </source>
</evidence>
<accession>A0ABS6DSK8</accession>
<keyword evidence="1" id="KW-0812">Transmembrane</keyword>
<sequence>MKKQVQKNTEIIENTLELNVRSGLSRKQIKHLDNYDRKYILRKARNNIINNPYKVKNALRKRLFSIVGVVLLSSLLFILLIALIIVIFWKY</sequence>